<dbReference type="Pfam" id="PF00501">
    <property type="entry name" value="AMP-binding"/>
    <property type="match status" value="2"/>
</dbReference>
<dbReference type="CDD" id="cd05930">
    <property type="entry name" value="A_NRPS"/>
    <property type="match status" value="1"/>
</dbReference>
<dbReference type="SUPFAM" id="SSF52777">
    <property type="entry name" value="CoA-dependent acyltransferases"/>
    <property type="match status" value="6"/>
</dbReference>
<dbReference type="InterPro" id="IPR010060">
    <property type="entry name" value="NRPS_synth"/>
</dbReference>
<evidence type="ECO:0000256" key="1">
    <source>
        <dbReference type="ARBA" id="ARBA00001957"/>
    </source>
</evidence>
<feature type="compositionally biased region" description="Pro residues" evidence="6">
    <location>
        <begin position="2558"/>
        <end position="2569"/>
    </location>
</feature>
<evidence type="ECO:0000259" key="7">
    <source>
        <dbReference type="PROSITE" id="PS50075"/>
    </source>
</evidence>
<dbReference type="NCBIfam" id="TIGR01733">
    <property type="entry name" value="AA-adenyl-dom"/>
    <property type="match status" value="1"/>
</dbReference>
<dbReference type="CDD" id="cd17646">
    <property type="entry name" value="A_NRPS_AB3403-like"/>
    <property type="match status" value="1"/>
</dbReference>
<dbReference type="PROSITE" id="PS50075">
    <property type="entry name" value="CARRIER"/>
    <property type="match status" value="2"/>
</dbReference>
<reference evidence="8" key="1">
    <citation type="journal article" date="1994" name="Mol. Microbiol.">
        <title>Identification of genes involved in the sequestration of iron in mycobacteria: the ferric exochelin biosynthetic and uptake pathways.</title>
        <authorList>
            <person name="Fiss E.H."/>
        </authorList>
    </citation>
    <scope>NUCLEOTIDE SEQUENCE</scope>
    <source>
        <strain evidence="8">mc2155</strain>
    </source>
</reference>
<evidence type="ECO:0000256" key="2">
    <source>
        <dbReference type="ARBA" id="ARBA00022450"/>
    </source>
</evidence>
<dbReference type="FunFam" id="3.40.50.12780:FF:000012">
    <property type="entry name" value="Non-ribosomal peptide synthetase"/>
    <property type="match status" value="1"/>
</dbReference>
<evidence type="ECO:0000256" key="5">
    <source>
        <dbReference type="ARBA" id="ARBA00023194"/>
    </source>
</evidence>
<dbReference type="InterPro" id="IPR025110">
    <property type="entry name" value="AMP-bd_C"/>
</dbReference>
<dbReference type="PANTHER" id="PTHR45527">
    <property type="entry name" value="NONRIBOSOMAL PEPTIDE SYNTHETASE"/>
    <property type="match status" value="1"/>
</dbReference>
<dbReference type="InterPro" id="IPR020806">
    <property type="entry name" value="PKS_PP-bd"/>
</dbReference>
<dbReference type="Pfam" id="PF00668">
    <property type="entry name" value="Condensation"/>
    <property type="match status" value="3"/>
</dbReference>
<dbReference type="Gene3D" id="1.10.1200.10">
    <property type="entry name" value="ACP-like"/>
    <property type="match status" value="2"/>
</dbReference>
<keyword evidence="3" id="KW-0597">Phosphoprotein</keyword>
<dbReference type="GO" id="GO:0043041">
    <property type="term" value="P:amino acid activation for nonribosomal peptide biosynthetic process"/>
    <property type="evidence" value="ECO:0007669"/>
    <property type="project" value="TreeGrafter"/>
</dbReference>
<proteinExistence type="predicted"/>
<feature type="compositionally biased region" description="Low complexity" evidence="6">
    <location>
        <begin position="2526"/>
        <end position="2540"/>
    </location>
</feature>
<dbReference type="InterPro" id="IPR010071">
    <property type="entry name" value="AA_adenyl_dom"/>
</dbReference>
<dbReference type="GO" id="GO:0008610">
    <property type="term" value="P:lipid biosynthetic process"/>
    <property type="evidence" value="ECO:0007669"/>
    <property type="project" value="UniProtKB-ARBA"/>
</dbReference>
<dbReference type="FunFam" id="3.30.300.30:FF:000015">
    <property type="entry name" value="Nonribosomal peptide synthase SidD"/>
    <property type="match status" value="1"/>
</dbReference>
<dbReference type="Gene3D" id="3.30.559.10">
    <property type="entry name" value="Chloramphenicol acetyltransferase-like domain"/>
    <property type="match status" value="3"/>
</dbReference>
<keyword evidence="5" id="KW-0045">Antibiotic biosynthesis</keyword>
<dbReference type="Gene3D" id="3.30.300.30">
    <property type="match status" value="2"/>
</dbReference>
<keyword evidence="2" id="KW-0596">Phosphopantetheine</keyword>
<dbReference type="NCBIfam" id="TIGR01720">
    <property type="entry name" value="NRPS-para261"/>
    <property type="match status" value="1"/>
</dbReference>
<evidence type="ECO:0000256" key="3">
    <source>
        <dbReference type="ARBA" id="ARBA00022553"/>
    </source>
</evidence>
<feature type="region of interest" description="Disordered" evidence="6">
    <location>
        <begin position="522"/>
        <end position="545"/>
    </location>
</feature>
<dbReference type="InterPro" id="IPR020845">
    <property type="entry name" value="AMP-binding_CS"/>
</dbReference>
<dbReference type="InterPro" id="IPR045851">
    <property type="entry name" value="AMP-bd_C_sf"/>
</dbReference>
<dbReference type="Gene3D" id="3.40.50.12780">
    <property type="entry name" value="N-terminal domain of ligase-like"/>
    <property type="match status" value="2"/>
</dbReference>
<dbReference type="SUPFAM" id="SSF47336">
    <property type="entry name" value="ACP-like"/>
    <property type="match status" value="2"/>
</dbReference>
<dbReference type="Pfam" id="PF00550">
    <property type="entry name" value="PP-binding"/>
    <property type="match status" value="2"/>
</dbReference>
<keyword evidence="4" id="KW-0677">Repeat</keyword>
<dbReference type="EMBL" id="AF027770">
    <property type="protein sequence ID" value="AAC82549.1"/>
    <property type="molecule type" value="Genomic_DNA"/>
</dbReference>
<evidence type="ECO:0000256" key="6">
    <source>
        <dbReference type="SAM" id="MobiDB-lite"/>
    </source>
</evidence>
<comment type="cofactor">
    <cofactor evidence="1">
        <name>pantetheine 4'-phosphate</name>
        <dbReference type="ChEBI" id="CHEBI:47942"/>
    </cofactor>
</comment>
<gene>
    <name evidence="8" type="primary">fxbB</name>
</gene>
<dbReference type="InterPro" id="IPR023213">
    <property type="entry name" value="CAT-like_dom_sf"/>
</dbReference>
<dbReference type="InterPro" id="IPR042099">
    <property type="entry name" value="ANL_N_sf"/>
</dbReference>
<feature type="compositionally biased region" description="Basic and acidic residues" evidence="6">
    <location>
        <begin position="523"/>
        <end position="538"/>
    </location>
</feature>
<dbReference type="PROSITE" id="PS00012">
    <property type="entry name" value="PHOSPHOPANTETHEINE"/>
    <property type="match status" value="2"/>
</dbReference>
<feature type="domain" description="Carrier" evidence="7">
    <location>
        <begin position="2023"/>
        <end position="2097"/>
    </location>
</feature>
<dbReference type="InterPro" id="IPR036736">
    <property type="entry name" value="ACP-like_sf"/>
</dbReference>
<dbReference type="InterPro" id="IPR009081">
    <property type="entry name" value="PP-bd_ACP"/>
</dbReference>
<dbReference type="Gene3D" id="3.30.559.30">
    <property type="entry name" value="Nonribosomal peptide synthetase, condensation domain"/>
    <property type="match status" value="3"/>
</dbReference>
<organism evidence="8">
    <name type="scientific">Mycolicibacterium smegmatis</name>
    <name type="common">Mycobacterium smegmatis</name>
    <dbReference type="NCBI Taxonomy" id="1772"/>
    <lineage>
        <taxon>Bacteria</taxon>
        <taxon>Bacillati</taxon>
        <taxon>Actinomycetota</taxon>
        <taxon>Actinomycetes</taxon>
        <taxon>Mycobacteriales</taxon>
        <taxon>Mycobacteriaceae</taxon>
        <taxon>Mycolicibacterium</taxon>
    </lineage>
</organism>
<sequence>MTADSLDIAELLELWNNHSTPERTSTVPTLFAAQCALTPDEVAVVDGERRLTYRHLETHVAQLAHAVRVAAGEGPEPIVAIGVPRSAEMVVCVLAAMMAGVAFVPLDPSWPAHGRRQVLADSGAVATFITREDESDWGVPGLRVDLGAWQFTAESPVLPQADVHPAQLAYVIFTSGSTGKPKGAMIRQDAIAERLQWQRDHILHFGKHDHTDASLFKAPLSFDISVNEILLPLVSGGRVVVAVPDGEKDPEYLLELIRTEQVTFVYLVSSMLDTLLELDRLATADGAPSSLASLRHVWCGGEVLTPGLFARFRKQLTTTLYHGYGPAEATIGVSHVIYRDTAERIATSIGRPNPHTQLYVLDEYLRPVPPGVGGELYAAGFLLGRGYVNAPSLTASRFVANPFDGNGSRMYRTGDLARWTEDGSLEFLGRADNQVKIGGRRVELEEIESQLADHPAVRHAVVDVHRQGGADVLVGYLVAADGVRNDAAWHAEVADWARTRLPEYMVPKAFVALDQVPLTANGKTDRRALPAPDLERSGTVKPPRTPRETVLCQVFADEIDAVGVDEDFFALGGDSIVAIRVVSRLRAAGYTLRPRDMFAHRTVEALAPLLGDSDVRDTGPAVDPTGAATPTPILRWLDEVGTAGSVLNGFHQGMSLVTPADADENTLRAAIAATVRRHHVLWAPPGRTASDIDIPGTPPETRLLIADASDGIPAQAEKVARQLVSLLDTARIAFGWIRRPAAPGRLVVIADHTVIDGVSLRILAEDIATAYGLIAEGRAVELPTPHTSWRAWAQRLADTAAAGGFDADLEHWQQVCATTETPWGDRALDPAIDTVATESRLTVELPSAVTDAILTTVPDRIHGHVNDALVAALYLALRRWLHTRGVGADTLLVEMEGHGREGHLVDSDTAGLDLSNTVGWFTTLYPVALRDAEFDWQAAVSGGPQLGAAVRSVKDQLRSVPSHGFSYGALRYLRDGTSGLEAAPQVLFNYLGRFGTADRPWALANDTTAVLEDRDPGMPLPRLLEVNAEAVTTADGSVLRATFSWPAHAVAEVDVRTLAGMWTDLLTAIASSDDVRGHSASDFDRVSVTADDVAELERRYPGLTDLLPLTPTQQGIYFHSTFSRDRDPYVVQQIVDITGPLDTERFQRATESVAARHRALGAVFTTLSDGTPVAVHAATVAPDFDVLDARHAADPSTVVAQRARWERERRFDLAAAPLTRYTLVRRRDDLHTMIETVHHIVADGWSVPIVLDDLLTAYAGDDFDGPAPEFARFVDWLEQRDTDSDRAAWAPALEDITEPTRLAAADGARGRTTGSGFGTRTVTLQSRSAVADAANGAAVTVGTLLHTAWGLALGRLTGRDDVVFGTVVSGRGADVHGIESMVGLLVNTVPVRVAWSADDTGADVAGRLAAVESTLLEHHHLPLTEAHRLAGVGELFDTLVVIENLGATTHTRGDLTLGDIGVIEAPHYPLTLMISVRDTITVTVTNDREHVSDVLADTAVAAFTEVLTALTADPGVSPGDIALPAPQATAPPTQAPQTVTDLIAAAIAEHRDDIALVVGETEWTYGQLGARAGELAAALAEAGVRRGDIVALATARSADLVAAIWAIIAAGAAYLRSTRLSADRIEYMLRHARPTAVIADGVGAHVVSGALPADTIVVSTTATHAAVPFTPVPVDGADAVSVLYTSGSTGEPKAVVGTHAALANRLAWAVEAWPAATRIAKSPLSFIDGTTELLAGLAAGARTVLAGDETARDGRRLAQLVAAHGVEQLLAVPSLAAVLADERTEDVAELNRWIVSGEALEPRHLHALRTACPTAEIVNSYGSSEVAGDVLAGVQDDAGITLGAAVPGAGIRILDSRLRQLPAGVIGEIYVTGGQLARGYLGRPGQTATRFVAAPGGERMYRTGDLGALLPGGRVVFAGRADDQLKINGHRVEPGEIESVLARQPGVREAAVIGTERTRAFVVLESDAPGAGDLLTAVSAELPGHLVPSSLRPVDAIPLLPNGKRDNNALRSLLVPGESTGTAPTNDVERAVLDVMTGVLGRDPLGADDDFFAVGGDSISAIRVTSRLARAGYHIATEDVFRGRTAAGVAALVDTVESLAHDAAIEPFATVRLSPQTIDRIRESGQVEDIWAMSPLQLGVYYQSTLADAGPTYIAQNVFEFDRRIDVDAMRRAFTALLRRHPQLRAGFRTVEHAEPEPAPDATPVVQVVVTDPPSDLTVVDLTDQDDPAAAQHIVDTDRTAPFDVATPPLLRLTVIRLPGGRDRMLFTYHFLLFDGWSRELVLRDLFALYDSDAQHGAIAPHGDLVVRHLQWLATDGDPQASGARDAWRDLLAGLTEPTLASGVSPDHPDARPGTEPGRIVVRVPEDVTTQLHTCATAHGATLNSVVTAAVALVTGYHAGTTDVVIGTTVAGRPGHLVGIDETIGLFLNTVPVRVDMSPTRSVAAAMASIGEQRVAMMRHDHLGLGQIQRAAGDSGSALFDSLLVLQNFLDDDTFTDLESRHGYRSTLSYHDTTHFPLTWVLTPGRRNSRSSSSTAWSTTPGPPRWSNSSSRCCGPSPRNPIPPWARST</sequence>
<dbReference type="GO" id="GO:0044550">
    <property type="term" value="P:secondary metabolite biosynthetic process"/>
    <property type="evidence" value="ECO:0007669"/>
    <property type="project" value="TreeGrafter"/>
</dbReference>
<dbReference type="GO" id="GO:0005737">
    <property type="term" value="C:cytoplasm"/>
    <property type="evidence" value="ECO:0007669"/>
    <property type="project" value="TreeGrafter"/>
</dbReference>
<dbReference type="SUPFAM" id="SSF56801">
    <property type="entry name" value="Acetyl-CoA synthetase-like"/>
    <property type="match status" value="2"/>
</dbReference>
<dbReference type="PROSITE" id="PS00455">
    <property type="entry name" value="AMP_BINDING"/>
    <property type="match status" value="2"/>
</dbReference>
<dbReference type="InterPro" id="IPR006162">
    <property type="entry name" value="Ppantetheine_attach_site"/>
</dbReference>
<dbReference type="PIR" id="T14164">
    <property type="entry name" value="T14164"/>
</dbReference>
<dbReference type="GO" id="GO:0017000">
    <property type="term" value="P:antibiotic biosynthetic process"/>
    <property type="evidence" value="ECO:0007669"/>
    <property type="project" value="UniProtKB-KW"/>
</dbReference>
<feature type="region of interest" description="Disordered" evidence="6">
    <location>
        <begin position="2339"/>
        <end position="2358"/>
    </location>
</feature>
<dbReference type="PANTHER" id="PTHR45527:SF1">
    <property type="entry name" value="FATTY ACID SYNTHASE"/>
    <property type="match status" value="1"/>
</dbReference>
<protein>
    <submittedName>
        <fullName evidence="8">FxbB</fullName>
    </submittedName>
</protein>
<dbReference type="SMART" id="SM00823">
    <property type="entry name" value="PKS_PP"/>
    <property type="match status" value="2"/>
</dbReference>
<dbReference type="InterPro" id="IPR000873">
    <property type="entry name" value="AMP-dep_synth/lig_dom"/>
</dbReference>
<dbReference type="UniPathway" id="UPA00011"/>
<feature type="region of interest" description="Disordered" evidence="6">
    <location>
        <begin position="2526"/>
        <end position="2569"/>
    </location>
</feature>
<feature type="domain" description="Carrier" evidence="7">
    <location>
        <begin position="541"/>
        <end position="614"/>
    </location>
</feature>
<name>O87313_MYCSM</name>
<dbReference type="GO" id="GO:0003824">
    <property type="term" value="F:catalytic activity"/>
    <property type="evidence" value="ECO:0007669"/>
    <property type="project" value="InterPro"/>
</dbReference>
<evidence type="ECO:0000256" key="4">
    <source>
        <dbReference type="ARBA" id="ARBA00022737"/>
    </source>
</evidence>
<evidence type="ECO:0000313" key="8">
    <source>
        <dbReference type="EMBL" id="AAC82549.1"/>
    </source>
</evidence>
<dbReference type="Pfam" id="PF13193">
    <property type="entry name" value="AMP-binding_C"/>
    <property type="match status" value="2"/>
</dbReference>
<reference evidence="8" key="2">
    <citation type="journal article" date="1998" name="J. Bacteriol.">
        <title>Analysis of the exochelin locus in Mycobacterium smegmatis: biosynthesis genes have homology with genes of the peptide synthetase family.</title>
        <authorList>
            <person name="Yu S."/>
            <person name="Fiss E."/>
            <person name="Jacobs W.R. Jr"/>
        </authorList>
    </citation>
    <scope>NUCLEOTIDE SEQUENCE</scope>
    <source>
        <strain evidence="8">mc2155</strain>
    </source>
</reference>
<dbReference type="InterPro" id="IPR001242">
    <property type="entry name" value="Condensation_dom"/>
</dbReference>
<accession>O87313</accession>
<dbReference type="GO" id="GO:0031177">
    <property type="term" value="F:phosphopantetheine binding"/>
    <property type="evidence" value="ECO:0007669"/>
    <property type="project" value="InterPro"/>
</dbReference>